<dbReference type="InterPro" id="IPR027815">
    <property type="entry name" value="CSC1/OSCA1-like_cyt"/>
</dbReference>
<dbReference type="Pfam" id="PF02714">
    <property type="entry name" value="RSN1_7TM"/>
    <property type="match status" value="1"/>
</dbReference>
<evidence type="ECO:0000256" key="7">
    <source>
        <dbReference type="SAM" id="MobiDB-lite"/>
    </source>
</evidence>
<dbReference type="PANTHER" id="PTHR13018:SF5">
    <property type="entry name" value="RE44586P"/>
    <property type="match status" value="1"/>
</dbReference>
<evidence type="ECO:0000313" key="13">
    <source>
        <dbReference type="Proteomes" id="UP001209878"/>
    </source>
</evidence>
<evidence type="ECO:0008006" key="14">
    <source>
        <dbReference type="Google" id="ProtNLM"/>
    </source>
</evidence>
<feature type="transmembrane region" description="Helical" evidence="8">
    <location>
        <begin position="518"/>
        <end position="540"/>
    </location>
</feature>
<feature type="transmembrane region" description="Helical" evidence="8">
    <location>
        <begin position="710"/>
        <end position="731"/>
    </location>
</feature>
<evidence type="ECO:0000256" key="2">
    <source>
        <dbReference type="ARBA" id="ARBA00007779"/>
    </source>
</evidence>
<comment type="caution">
    <text evidence="12">The sequence shown here is derived from an EMBL/GenBank/DDBJ whole genome shotgun (WGS) entry which is preliminary data.</text>
</comment>
<feature type="domain" description="CSC1/OSCA1-like 7TM region" evidence="9">
    <location>
        <begin position="434"/>
        <end position="694"/>
    </location>
</feature>
<dbReference type="Pfam" id="PF14703">
    <property type="entry name" value="PHM7_cyt"/>
    <property type="match status" value="1"/>
</dbReference>
<protein>
    <recommendedName>
        <fullName evidence="14">CSC1-like protein 2</fullName>
    </recommendedName>
</protein>
<evidence type="ECO:0000256" key="6">
    <source>
        <dbReference type="ARBA" id="ARBA00023136"/>
    </source>
</evidence>
<reference evidence="12" key="1">
    <citation type="journal article" date="2023" name="Mol. Biol. Evol.">
        <title>Third-Generation Sequencing Reveals the Adaptive Role of the Epigenome in Three Deep-Sea Polychaetes.</title>
        <authorList>
            <person name="Perez M."/>
            <person name="Aroh O."/>
            <person name="Sun Y."/>
            <person name="Lan Y."/>
            <person name="Juniper S.K."/>
            <person name="Young C.R."/>
            <person name="Angers B."/>
            <person name="Qian P.Y."/>
        </authorList>
    </citation>
    <scope>NUCLEOTIDE SEQUENCE</scope>
    <source>
        <strain evidence="12">R07B-5</strain>
    </source>
</reference>
<dbReference type="GO" id="GO:0005227">
    <property type="term" value="F:calcium-activated cation channel activity"/>
    <property type="evidence" value="ECO:0007669"/>
    <property type="project" value="InterPro"/>
</dbReference>
<sequence length="842" mass="95221">MANTKVSVDVSSTSDWHKLTPDEALKCDRYYTDSANHTHFIYGGYEGIPENILINFAIWLVLLVAFSILRKKAWNYGRLALVTRTESNDGLNRRWTTLFYSNSSSRLNSIDSHESLDAQISEKDRGICSWLTTFCIVKDSNILEKCGPDAVQYLSFQRYLLVYLSIITVLSIAVVLPINFMGELEGDKETFGHTTMKNLMPNSPLLWVHATFAVLFLVILVVLMRHFSISLQDGEEEHVTRTLLITNIPEQVCTKELLQQHFTEAYPESSLIAVNIAHDISYLSVLDKKRQTAKEGRVNSEAIYQKTGERPTIYPYHFAQLCCCCKSCGCKQVDAIEYYGEKERKYEVSCEAERKKALKSKLGIAFVTFAEPLHAAKIRADFKASCNGEHNPSMSSVGKLLKVINWEVHYGPLPSSIYWENLAMSPSTWWAKAMCLNFSVCILLFFLTTPSMILNLLNQTSYVKAVTYIHSNFLVQFLPTLILLAVSTTLPNIVYYTDQLIGHWTRTAEHHTVMRKTFIFLLLMVLILPSLGLTSAKAFLEWFIAQNKEIYRFRWQCIFIPDNGAFFVNYVITSALIGTAIELMRIPELLVYGLKLAYARSAAERSSVGKSVMWDFQYGIQYAWMLVVFAVVMAYSIPCPLITPFGLLYLVMKHLVDRYNIYFVYKPSKIDQKIHSSAINFVIISVVLLQFCVLFFTFLRTETLQPVSVFSLIAIFLTLLIFSGHVCFNWFKLCCQAPYVHLSSDRATVSASDIQEIYVPDILLTDTRSSKKSHIPLAEVMPTGAGEPHGYGATEGVSFQTYISGPEGTSRSETQGLGPGSLPADSQQLDKHYQTEGNLISP</sequence>
<dbReference type="PANTHER" id="PTHR13018">
    <property type="entry name" value="PROBABLE MEMBRANE PROTEIN DUF221-RELATED"/>
    <property type="match status" value="1"/>
</dbReference>
<dbReference type="AlphaFoldDB" id="A0AAD9KZK3"/>
<feature type="compositionally biased region" description="Polar residues" evidence="7">
    <location>
        <begin position="802"/>
        <end position="815"/>
    </location>
</feature>
<accession>A0AAD9KZK3</accession>
<dbReference type="InterPro" id="IPR032880">
    <property type="entry name" value="CSC1/OSCA1-like_N"/>
</dbReference>
<feature type="domain" description="CSC1/OSCA1-like cytosolic" evidence="11">
    <location>
        <begin position="241"/>
        <end position="421"/>
    </location>
</feature>
<keyword evidence="13" id="KW-1185">Reference proteome</keyword>
<feature type="transmembrane region" description="Helical" evidence="8">
    <location>
        <begin position="678"/>
        <end position="698"/>
    </location>
</feature>
<evidence type="ECO:0000256" key="3">
    <source>
        <dbReference type="ARBA" id="ARBA00022448"/>
    </source>
</evidence>
<evidence type="ECO:0000259" key="10">
    <source>
        <dbReference type="Pfam" id="PF13967"/>
    </source>
</evidence>
<dbReference type="Proteomes" id="UP001209878">
    <property type="component" value="Unassembled WGS sequence"/>
</dbReference>
<comment type="similarity">
    <text evidence="2">Belongs to the CSC1 (TC 1.A.17) family.</text>
</comment>
<gene>
    <name evidence="12" type="ORF">NP493_437g05016</name>
</gene>
<evidence type="ECO:0000256" key="5">
    <source>
        <dbReference type="ARBA" id="ARBA00022989"/>
    </source>
</evidence>
<comment type="subcellular location">
    <subcellularLocation>
        <location evidence="1">Membrane</location>
        <topology evidence="1">Multi-pass membrane protein</topology>
    </subcellularLocation>
</comment>
<evidence type="ECO:0000259" key="11">
    <source>
        <dbReference type="Pfam" id="PF14703"/>
    </source>
</evidence>
<dbReference type="EMBL" id="JAODUO010000437">
    <property type="protein sequence ID" value="KAK2180589.1"/>
    <property type="molecule type" value="Genomic_DNA"/>
</dbReference>
<keyword evidence="4 8" id="KW-0812">Transmembrane</keyword>
<feature type="transmembrane region" description="Helical" evidence="8">
    <location>
        <begin position="622"/>
        <end position="651"/>
    </location>
</feature>
<feature type="transmembrane region" description="Helical" evidence="8">
    <location>
        <begin position="477"/>
        <end position="497"/>
    </location>
</feature>
<feature type="transmembrane region" description="Helical" evidence="8">
    <location>
        <begin position="434"/>
        <end position="457"/>
    </location>
</feature>
<evidence type="ECO:0000259" key="9">
    <source>
        <dbReference type="Pfam" id="PF02714"/>
    </source>
</evidence>
<dbReference type="InterPro" id="IPR003864">
    <property type="entry name" value="CSC1/OSCA1-like_7TM"/>
</dbReference>
<evidence type="ECO:0000313" key="12">
    <source>
        <dbReference type="EMBL" id="KAK2180589.1"/>
    </source>
</evidence>
<evidence type="ECO:0000256" key="1">
    <source>
        <dbReference type="ARBA" id="ARBA00004141"/>
    </source>
</evidence>
<keyword evidence="5 8" id="KW-1133">Transmembrane helix</keyword>
<name>A0AAD9KZK3_RIDPI</name>
<dbReference type="GO" id="GO:0005886">
    <property type="term" value="C:plasma membrane"/>
    <property type="evidence" value="ECO:0007669"/>
    <property type="project" value="TreeGrafter"/>
</dbReference>
<keyword evidence="3" id="KW-0813">Transport</keyword>
<feature type="transmembrane region" description="Helical" evidence="8">
    <location>
        <begin position="205"/>
        <end position="223"/>
    </location>
</feature>
<proteinExistence type="inferred from homology"/>
<feature type="transmembrane region" description="Helical" evidence="8">
    <location>
        <begin position="52"/>
        <end position="69"/>
    </location>
</feature>
<keyword evidence="6 8" id="KW-0472">Membrane</keyword>
<feature type="domain" description="CSC1/OSCA1-like N-terminal transmembrane" evidence="10">
    <location>
        <begin position="51"/>
        <end position="223"/>
    </location>
</feature>
<feature type="region of interest" description="Disordered" evidence="7">
    <location>
        <begin position="802"/>
        <end position="842"/>
    </location>
</feature>
<dbReference type="InterPro" id="IPR045122">
    <property type="entry name" value="Csc1-like"/>
</dbReference>
<evidence type="ECO:0000256" key="8">
    <source>
        <dbReference type="SAM" id="Phobius"/>
    </source>
</evidence>
<organism evidence="12 13">
    <name type="scientific">Ridgeia piscesae</name>
    <name type="common">Tubeworm</name>
    <dbReference type="NCBI Taxonomy" id="27915"/>
    <lineage>
        <taxon>Eukaryota</taxon>
        <taxon>Metazoa</taxon>
        <taxon>Spiralia</taxon>
        <taxon>Lophotrochozoa</taxon>
        <taxon>Annelida</taxon>
        <taxon>Polychaeta</taxon>
        <taxon>Sedentaria</taxon>
        <taxon>Canalipalpata</taxon>
        <taxon>Sabellida</taxon>
        <taxon>Siboglinidae</taxon>
        <taxon>Ridgeia</taxon>
    </lineage>
</organism>
<feature type="transmembrane region" description="Helical" evidence="8">
    <location>
        <begin position="160"/>
        <end position="180"/>
    </location>
</feature>
<dbReference type="Pfam" id="PF13967">
    <property type="entry name" value="RSN1_TM"/>
    <property type="match status" value="1"/>
</dbReference>
<evidence type="ECO:0000256" key="4">
    <source>
        <dbReference type="ARBA" id="ARBA00022692"/>
    </source>
</evidence>